<organism evidence="2 3">
    <name type="scientific">Plasmodium falciparum (isolate Dd2)</name>
    <dbReference type="NCBI Taxonomy" id="57267"/>
    <lineage>
        <taxon>Eukaryota</taxon>
        <taxon>Sar</taxon>
        <taxon>Alveolata</taxon>
        <taxon>Apicomplexa</taxon>
        <taxon>Aconoidasida</taxon>
        <taxon>Haemosporida</taxon>
        <taxon>Plasmodiidae</taxon>
        <taxon>Plasmodium</taxon>
        <taxon>Plasmodium (Laverania)</taxon>
    </lineage>
</organism>
<evidence type="ECO:0000256" key="1">
    <source>
        <dbReference type="SAM" id="MobiDB-lite"/>
    </source>
</evidence>
<reference evidence="3" key="1">
    <citation type="submission" date="2006-09" db="EMBL/GenBank/DDBJ databases">
        <title>Annotation of Plasmodium falciparum Dd2.</title>
        <authorList>
            <consortium name="The Broad Institute Genome Sequencing Platform"/>
            <person name="Volkman S.K."/>
            <person name="Neafsey D.E."/>
            <person name="Dash A.P."/>
            <person name="Chitnis C.E."/>
            <person name="Hartl D.L."/>
            <person name="Young S.K."/>
            <person name="Zeng Q."/>
            <person name="Koehrsen M."/>
            <person name="Alvarado L."/>
            <person name="Berlin A."/>
            <person name="Borenstein D."/>
            <person name="Chapman S.B."/>
            <person name="Chen Z."/>
            <person name="Engels R."/>
            <person name="Freedman E."/>
            <person name="Gellesch M."/>
            <person name="Goldberg J."/>
            <person name="Griggs A."/>
            <person name="Gujja S."/>
            <person name="Heilman E.R."/>
            <person name="Heiman D.I."/>
            <person name="Howarth C."/>
            <person name="Jen D."/>
            <person name="Larson L."/>
            <person name="Mehta T."/>
            <person name="Neiman D."/>
            <person name="Park D."/>
            <person name="Pearson M."/>
            <person name="Roberts A."/>
            <person name="Saif S."/>
            <person name="Shea T."/>
            <person name="Shenoy N."/>
            <person name="Sisk P."/>
            <person name="Stolte C."/>
            <person name="Sykes S."/>
            <person name="Walk T."/>
            <person name="White J."/>
            <person name="Yandava C."/>
            <person name="Haas B."/>
            <person name="Henn M.R."/>
            <person name="Nusbaum C."/>
            <person name="Birren B."/>
        </authorList>
    </citation>
    <scope>NUCLEOTIDE SEQUENCE [LARGE SCALE GENOMIC DNA]</scope>
</reference>
<proteinExistence type="predicted"/>
<reference evidence="3" key="2">
    <citation type="submission" date="2006-09" db="EMBL/GenBank/DDBJ databases">
        <title>The genome sequence of Plasmodium falciparum Dd2.</title>
        <authorList>
            <consortium name="The Broad Institute Genome Sequencing Platform"/>
            <person name="Birren B."/>
            <person name="Lander E."/>
            <person name="Galagan J."/>
            <person name="Nusbaum C."/>
            <person name="Devon K."/>
            <person name="Henn M."/>
            <person name="Jaffe D."/>
            <person name="Butler J."/>
            <person name="Alvarez P."/>
            <person name="Gnerre S."/>
            <person name="Grabherr M."/>
            <person name="Kleber M."/>
            <person name="Mauceli E."/>
            <person name="Brockman W."/>
            <person name="MacCallum I.A."/>
            <person name="Rounsley S."/>
            <person name="Young S."/>
            <person name="LaButti K."/>
            <person name="Pushparaj V."/>
            <person name="DeCaprio D."/>
            <person name="Crawford M."/>
            <person name="Koehrsen M."/>
            <person name="Engels R."/>
            <person name="Montgomery P."/>
            <person name="Pearson M."/>
            <person name="Howarth C."/>
            <person name="Larson L."/>
            <person name="Luoma S."/>
            <person name="White J."/>
            <person name="Kodira C."/>
            <person name="Zeng Q."/>
            <person name="O'Leary S."/>
            <person name="Yandava C."/>
            <person name="Alvarado L."/>
            <person name="Wirth D."/>
            <person name="Volkman S."/>
            <person name="Hartl D."/>
        </authorList>
    </citation>
    <scope>NUCLEOTIDE SEQUENCE [LARGE SCALE GENOMIC DNA]</scope>
</reference>
<dbReference type="KEGG" id="pfd:PFDG_04912"/>
<feature type="compositionally biased region" description="Basic and acidic residues" evidence="1">
    <location>
        <begin position="1"/>
        <end position="11"/>
    </location>
</feature>
<accession>A0A0L7M990</accession>
<feature type="non-terminal residue" evidence="2">
    <location>
        <position position="82"/>
    </location>
</feature>
<name>A0A0L7M990_PLAF4</name>
<gene>
    <name evidence="2" type="ORF">PFDG_04912</name>
</gene>
<dbReference type="AlphaFoldDB" id="A0A0L7M990"/>
<protein>
    <submittedName>
        <fullName evidence="2">Uncharacterized protein</fullName>
    </submittedName>
</protein>
<dbReference type="EMBL" id="GG702299">
    <property type="protein sequence ID" value="KOB89363.1"/>
    <property type="molecule type" value="Genomic_DNA"/>
</dbReference>
<evidence type="ECO:0000313" key="2">
    <source>
        <dbReference type="EMBL" id="KOB89363.1"/>
    </source>
</evidence>
<feature type="compositionally biased region" description="Basic and acidic residues" evidence="1">
    <location>
        <begin position="19"/>
        <end position="33"/>
    </location>
</feature>
<sequence>MANIHEKKQNHEYVNQKNGNDDKYDNNKMEDNMMKLNQCNHESGKASNPYEKENLNSNNNSHKMNKSPVDRQTNVDPRRTPI</sequence>
<feature type="region of interest" description="Disordered" evidence="1">
    <location>
        <begin position="1"/>
        <end position="82"/>
    </location>
</feature>
<evidence type="ECO:0000313" key="3">
    <source>
        <dbReference type="Proteomes" id="UP000054282"/>
    </source>
</evidence>
<dbReference type="Proteomes" id="UP000054282">
    <property type="component" value="Unassembled WGS sequence"/>
</dbReference>